<evidence type="ECO:0000256" key="9">
    <source>
        <dbReference type="SAM" id="MobiDB-lite"/>
    </source>
</evidence>
<evidence type="ECO:0000256" key="2">
    <source>
        <dbReference type="ARBA" id="ARBA00010183"/>
    </source>
</evidence>
<reference evidence="13" key="1">
    <citation type="submission" date="2016-10" db="EMBL/GenBank/DDBJ databases">
        <authorList>
            <person name="Varghese N."/>
            <person name="Submissions S."/>
        </authorList>
    </citation>
    <scope>NUCLEOTIDE SEQUENCE [LARGE SCALE GENOMIC DNA]</scope>
    <source>
        <strain evidence="13">ATCC 25963</strain>
    </source>
</reference>
<dbReference type="InterPro" id="IPR014720">
    <property type="entry name" value="dsRBD_dom"/>
</dbReference>
<comment type="subcellular location">
    <subcellularLocation>
        <location evidence="8">Cytoplasm</location>
    </subcellularLocation>
</comment>
<evidence type="ECO:0000313" key="12">
    <source>
        <dbReference type="EMBL" id="SFD48072.1"/>
    </source>
</evidence>
<dbReference type="STRING" id="54.SAMN02745121_00166"/>
<dbReference type="EMBL" id="FOMX01000002">
    <property type="protein sequence ID" value="SFD48072.1"/>
    <property type="molecule type" value="Genomic_DNA"/>
</dbReference>
<dbReference type="OrthoDB" id="9805026at2"/>
<evidence type="ECO:0000256" key="3">
    <source>
        <dbReference type="ARBA" id="ARBA00022664"/>
    </source>
</evidence>
<dbReference type="GO" id="GO:0008033">
    <property type="term" value="P:tRNA processing"/>
    <property type="evidence" value="ECO:0007669"/>
    <property type="project" value="UniProtKB-KW"/>
</dbReference>
<dbReference type="GO" id="GO:0010468">
    <property type="term" value="P:regulation of gene expression"/>
    <property type="evidence" value="ECO:0007669"/>
    <property type="project" value="TreeGrafter"/>
</dbReference>
<evidence type="ECO:0000259" key="11">
    <source>
        <dbReference type="PROSITE" id="PS50142"/>
    </source>
</evidence>
<keyword evidence="5 8" id="KW-0255">Endonuclease</keyword>
<evidence type="ECO:0000256" key="1">
    <source>
        <dbReference type="ARBA" id="ARBA00000109"/>
    </source>
</evidence>
<comment type="function">
    <text evidence="8">Digests double-stranded RNA. Involved in the processing of primary rRNA transcript to yield the immediate precursors to the large and small rRNAs (23S and 16S). Processes some mRNAs, and tRNAs when they are encoded in the rRNA operon. Processes pre-crRNA and tracrRNA of type II CRISPR loci if present in the organism.</text>
</comment>
<dbReference type="SMART" id="SM00358">
    <property type="entry name" value="DSRM"/>
    <property type="match status" value="1"/>
</dbReference>
<dbReference type="AlphaFoldDB" id="A0A1I1SP34"/>
<dbReference type="CDD" id="cd00593">
    <property type="entry name" value="RIBOc"/>
    <property type="match status" value="1"/>
</dbReference>
<organism evidence="12 13">
    <name type="scientific">Nannocystis exedens</name>
    <dbReference type="NCBI Taxonomy" id="54"/>
    <lineage>
        <taxon>Bacteria</taxon>
        <taxon>Pseudomonadati</taxon>
        <taxon>Myxococcota</taxon>
        <taxon>Polyangia</taxon>
        <taxon>Nannocystales</taxon>
        <taxon>Nannocystaceae</taxon>
        <taxon>Nannocystis</taxon>
    </lineage>
</organism>
<dbReference type="GO" id="GO:0003725">
    <property type="term" value="F:double-stranded RNA binding"/>
    <property type="evidence" value="ECO:0007669"/>
    <property type="project" value="TreeGrafter"/>
</dbReference>
<feature type="binding site" evidence="8">
    <location>
        <position position="140"/>
    </location>
    <ligand>
        <name>Mg(2+)</name>
        <dbReference type="ChEBI" id="CHEBI:18420"/>
    </ligand>
</feature>
<feature type="domain" description="DRBM" evidence="10">
    <location>
        <begin position="183"/>
        <end position="257"/>
    </location>
</feature>
<protein>
    <recommendedName>
        <fullName evidence="8">Ribonuclease 3</fullName>
        <ecNumber evidence="8">3.1.26.3</ecNumber>
    </recommendedName>
    <alternativeName>
        <fullName evidence="8">Ribonuclease III</fullName>
        <shortName evidence="8">RNase III</shortName>
    </alternativeName>
</protein>
<dbReference type="InterPro" id="IPR000999">
    <property type="entry name" value="RNase_III_dom"/>
</dbReference>
<feature type="active site" evidence="8">
    <location>
        <position position="70"/>
    </location>
</feature>
<dbReference type="EC" id="3.1.26.3" evidence="8"/>
<feature type="region of interest" description="Disordered" evidence="9">
    <location>
        <begin position="1"/>
        <end position="20"/>
    </location>
</feature>
<evidence type="ECO:0000256" key="6">
    <source>
        <dbReference type="ARBA" id="ARBA00022801"/>
    </source>
</evidence>
<keyword evidence="13" id="KW-1185">Reference proteome</keyword>
<keyword evidence="4 8" id="KW-0540">Nuclease</keyword>
<evidence type="ECO:0000256" key="5">
    <source>
        <dbReference type="ARBA" id="ARBA00022759"/>
    </source>
</evidence>
<dbReference type="PANTHER" id="PTHR11207">
    <property type="entry name" value="RIBONUCLEASE III"/>
    <property type="match status" value="1"/>
</dbReference>
<dbReference type="GO" id="GO:0046872">
    <property type="term" value="F:metal ion binding"/>
    <property type="evidence" value="ECO:0007669"/>
    <property type="project" value="UniProtKB-KW"/>
</dbReference>
<dbReference type="SUPFAM" id="SSF69065">
    <property type="entry name" value="RNase III domain-like"/>
    <property type="match status" value="1"/>
</dbReference>
<keyword evidence="3 8" id="KW-0507">mRNA processing</keyword>
<dbReference type="GO" id="GO:0019843">
    <property type="term" value="F:rRNA binding"/>
    <property type="evidence" value="ECO:0007669"/>
    <property type="project" value="UniProtKB-KW"/>
</dbReference>
<evidence type="ECO:0000313" key="13">
    <source>
        <dbReference type="Proteomes" id="UP000199400"/>
    </source>
</evidence>
<keyword evidence="7 8" id="KW-0694">RNA-binding</keyword>
<dbReference type="InterPro" id="IPR011907">
    <property type="entry name" value="RNase_III"/>
</dbReference>
<keyword evidence="8" id="KW-0819">tRNA processing</keyword>
<dbReference type="GO" id="GO:0004525">
    <property type="term" value="F:ribonuclease III activity"/>
    <property type="evidence" value="ECO:0007669"/>
    <property type="project" value="UniProtKB-UniRule"/>
</dbReference>
<dbReference type="PROSITE" id="PS50142">
    <property type="entry name" value="RNASE_3_2"/>
    <property type="match status" value="1"/>
</dbReference>
<dbReference type="GO" id="GO:0006397">
    <property type="term" value="P:mRNA processing"/>
    <property type="evidence" value="ECO:0007669"/>
    <property type="project" value="UniProtKB-UniRule"/>
</dbReference>
<evidence type="ECO:0000256" key="4">
    <source>
        <dbReference type="ARBA" id="ARBA00022722"/>
    </source>
</evidence>
<feature type="domain" description="RNase III" evidence="11">
    <location>
        <begin position="24"/>
        <end position="151"/>
    </location>
</feature>
<keyword evidence="6 8" id="KW-0378">Hydrolase</keyword>
<dbReference type="RefSeq" id="WP_096333257.1">
    <property type="nucleotide sequence ID" value="NZ_FOMX01000002.1"/>
</dbReference>
<dbReference type="HAMAP" id="MF_00104">
    <property type="entry name" value="RNase_III"/>
    <property type="match status" value="1"/>
</dbReference>
<comment type="subunit">
    <text evidence="8">Homodimer.</text>
</comment>
<dbReference type="Gene3D" id="1.10.1520.10">
    <property type="entry name" value="Ribonuclease III domain"/>
    <property type="match status" value="1"/>
</dbReference>
<keyword evidence="8" id="KW-0963">Cytoplasm</keyword>
<dbReference type="Pfam" id="PF14622">
    <property type="entry name" value="Ribonucleas_3_3"/>
    <property type="match status" value="1"/>
</dbReference>
<dbReference type="GO" id="GO:0005737">
    <property type="term" value="C:cytoplasm"/>
    <property type="evidence" value="ECO:0007669"/>
    <property type="project" value="UniProtKB-SubCell"/>
</dbReference>
<dbReference type="SMART" id="SM00535">
    <property type="entry name" value="RIBOc"/>
    <property type="match status" value="1"/>
</dbReference>
<dbReference type="GO" id="GO:0006364">
    <property type="term" value="P:rRNA processing"/>
    <property type="evidence" value="ECO:0007669"/>
    <property type="project" value="UniProtKB-UniRule"/>
</dbReference>
<keyword evidence="8" id="KW-0698">rRNA processing</keyword>
<accession>A0A1I1SP34</accession>
<evidence type="ECO:0000256" key="7">
    <source>
        <dbReference type="ARBA" id="ARBA00022884"/>
    </source>
</evidence>
<sequence length="261" mass="28529">MTELLEDLPDRRGAPTWPDNETRLAPLQERLGYAFARPALLRVALTHPTWVNEHARSGWPSNACLEFFGDSVLALLATEALWRRFPDLPEGVLTRLRASLVSAPALAEAARRIELGPLLWVAHRQAELREHDGSLADAAEAVLGAAFLDARAAGRDPLACAGTVFQALLGPRLAGLRPDDGKPAKARLQEWAQARWRRPPIYVPLGDRPPHERSLWRVRAEVTCPDGQIVVLAEGEGPNLRAAESAAAEAALERIDRGELG</sequence>
<feature type="binding site" evidence="8">
    <location>
        <position position="66"/>
    </location>
    <ligand>
        <name>Mg(2+)</name>
        <dbReference type="ChEBI" id="CHEBI:18420"/>
    </ligand>
</feature>
<comment type="catalytic activity">
    <reaction evidence="1 8">
        <text>Endonucleolytic cleavage to 5'-phosphomonoester.</text>
        <dbReference type="EC" id="3.1.26.3"/>
    </reaction>
</comment>
<feature type="binding site" evidence="8">
    <location>
        <position position="137"/>
    </location>
    <ligand>
        <name>Mg(2+)</name>
        <dbReference type="ChEBI" id="CHEBI:18420"/>
    </ligand>
</feature>
<keyword evidence="8" id="KW-0479">Metal-binding</keyword>
<proteinExistence type="inferred from homology"/>
<dbReference type="PROSITE" id="PS50137">
    <property type="entry name" value="DS_RBD"/>
    <property type="match status" value="1"/>
</dbReference>
<comment type="similarity">
    <text evidence="2">Belongs to the ribonuclease III family.</text>
</comment>
<dbReference type="InterPro" id="IPR036389">
    <property type="entry name" value="RNase_III_sf"/>
</dbReference>
<keyword evidence="8" id="KW-0460">Magnesium</keyword>
<dbReference type="Proteomes" id="UP000199400">
    <property type="component" value="Unassembled WGS sequence"/>
</dbReference>
<keyword evidence="8" id="KW-0699">rRNA-binding</keyword>
<gene>
    <name evidence="8" type="primary">rnc</name>
    <name evidence="12" type="ORF">SAMN02745121_00166</name>
</gene>
<name>A0A1I1SP34_9BACT</name>
<comment type="cofactor">
    <cofactor evidence="8">
        <name>Mg(2+)</name>
        <dbReference type="ChEBI" id="CHEBI:18420"/>
    </cofactor>
</comment>
<dbReference type="PANTHER" id="PTHR11207:SF0">
    <property type="entry name" value="RIBONUCLEASE 3"/>
    <property type="match status" value="1"/>
</dbReference>
<evidence type="ECO:0000256" key="8">
    <source>
        <dbReference type="HAMAP-Rule" id="MF_00104"/>
    </source>
</evidence>
<dbReference type="SUPFAM" id="SSF54768">
    <property type="entry name" value="dsRNA-binding domain-like"/>
    <property type="match status" value="1"/>
</dbReference>
<dbReference type="Pfam" id="PF00035">
    <property type="entry name" value="dsrm"/>
    <property type="match status" value="1"/>
</dbReference>
<feature type="active site" evidence="8">
    <location>
        <position position="140"/>
    </location>
</feature>
<evidence type="ECO:0000259" key="10">
    <source>
        <dbReference type="PROSITE" id="PS50137"/>
    </source>
</evidence>
<dbReference type="Gene3D" id="3.30.160.20">
    <property type="match status" value="1"/>
</dbReference>